<dbReference type="PANTHER" id="PTHR30390">
    <property type="entry name" value="SEDOHEPTULOSE 7-PHOSPHATE ISOMERASE / DNAA INITIATOR-ASSOCIATING FACTOR FOR REPLICATION INITIATION"/>
    <property type="match status" value="1"/>
</dbReference>
<proteinExistence type="predicted"/>
<feature type="domain" description="SIS" evidence="1">
    <location>
        <begin position="34"/>
        <end position="213"/>
    </location>
</feature>
<dbReference type="GO" id="GO:1901135">
    <property type="term" value="P:carbohydrate derivative metabolic process"/>
    <property type="evidence" value="ECO:0007669"/>
    <property type="project" value="InterPro"/>
</dbReference>
<dbReference type="InterPro" id="IPR050099">
    <property type="entry name" value="SIS_GmhA/DiaA_subfam"/>
</dbReference>
<dbReference type="AlphaFoldDB" id="A0A9X8Y7B3"/>
<sequence length="249" mass="26940">MKNESEEYLDRVQELIGRLRREALPDIDEAANRVCTTLRCGGRVYFFGCTHAGILTQEAYYRTGGLAVFNPIFAPGLTVDSTPITITSELERTGGYGPIIARQAGLREGDLLFIHSVSGRNHVPVELALAARELGVSVIGITSLQYSKESASRHPSGKRLFEVCDLVIDDLCPFGDALLSLPHSGVGVAPGSTVLGAAIVNAIAARVAAAYDKEGLLPPVYSSANVDRGGEYNRKVYETYRDQICYEMV</sequence>
<evidence type="ECO:0000313" key="3">
    <source>
        <dbReference type="Proteomes" id="UP000294682"/>
    </source>
</evidence>
<organism evidence="2 3">
    <name type="scientific">Harryflintia acetispora</name>
    <dbReference type="NCBI Taxonomy" id="1849041"/>
    <lineage>
        <taxon>Bacteria</taxon>
        <taxon>Bacillati</taxon>
        <taxon>Bacillota</taxon>
        <taxon>Clostridia</taxon>
        <taxon>Eubacteriales</taxon>
        <taxon>Oscillospiraceae</taxon>
        <taxon>Harryflintia</taxon>
    </lineage>
</organism>
<protein>
    <submittedName>
        <fullName evidence="2">Phosphosugar-binding protein</fullName>
    </submittedName>
</protein>
<dbReference type="SUPFAM" id="SSF53697">
    <property type="entry name" value="SIS domain"/>
    <property type="match status" value="1"/>
</dbReference>
<reference evidence="2 3" key="1">
    <citation type="submission" date="2019-03" db="EMBL/GenBank/DDBJ databases">
        <title>Genomic Encyclopedia of Type Strains, Phase IV (KMG-IV): sequencing the most valuable type-strain genomes for metagenomic binning, comparative biology and taxonomic classification.</title>
        <authorList>
            <person name="Goeker M."/>
        </authorList>
    </citation>
    <scope>NUCLEOTIDE SEQUENCE [LARGE SCALE GENOMIC DNA]</scope>
    <source>
        <strain evidence="2 3">DSM 100433</strain>
    </source>
</reference>
<evidence type="ECO:0000313" key="2">
    <source>
        <dbReference type="EMBL" id="TCL41574.1"/>
    </source>
</evidence>
<dbReference type="RefSeq" id="WP_132085177.1">
    <property type="nucleotide sequence ID" value="NZ_SLUK01000013.1"/>
</dbReference>
<accession>A0A9X8Y7B3</accession>
<dbReference type="InterPro" id="IPR001347">
    <property type="entry name" value="SIS_dom"/>
</dbReference>
<name>A0A9X8Y7B3_9FIRM</name>
<dbReference type="PROSITE" id="PS51464">
    <property type="entry name" value="SIS"/>
    <property type="match status" value="1"/>
</dbReference>
<dbReference type="EMBL" id="SLUK01000013">
    <property type="protein sequence ID" value="TCL41574.1"/>
    <property type="molecule type" value="Genomic_DNA"/>
</dbReference>
<dbReference type="Proteomes" id="UP000294682">
    <property type="component" value="Unassembled WGS sequence"/>
</dbReference>
<dbReference type="Gene3D" id="3.40.50.10490">
    <property type="entry name" value="Glucose-6-phosphate isomerase like protein, domain 1"/>
    <property type="match status" value="1"/>
</dbReference>
<dbReference type="NCBIfam" id="NF002805">
    <property type="entry name" value="PRK02947.1"/>
    <property type="match status" value="1"/>
</dbReference>
<dbReference type="InterPro" id="IPR035472">
    <property type="entry name" value="RpiR-like_SIS"/>
</dbReference>
<evidence type="ECO:0000259" key="1">
    <source>
        <dbReference type="PROSITE" id="PS51464"/>
    </source>
</evidence>
<dbReference type="InterPro" id="IPR046348">
    <property type="entry name" value="SIS_dom_sf"/>
</dbReference>
<keyword evidence="3" id="KW-1185">Reference proteome</keyword>
<gene>
    <name evidence="2" type="ORF">EDD78_11348</name>
</gene>
<dbReference type="PANTHER" id="PTHR30390:SF7">
    <property type="entry name" value="PHOSPHOHEPTOSE ISOMERASE"/>
    <property type="match status" value="1"/>
</dbReference>
<dbReference type="Pfam" id="PF13580">
    <property type="entry name" value="SIS_2"/>
    <property type="match status" value="1"/>
</dbReference>
<comment type="caution">
    <text evidence="2">The sequence shown here is derived from an EMBL/GenBank/DDBJ whole genome shotgun (WGS) entry which is preliminary data.</text>
</comment>
<dbReference type="GO" id="GO:0097367">
    <property type="term" value="F:carbohydrate derivative binding"/>
    <property type="evidence" value="ECO:0007669"/>
    <property type="project" value="InterPro"/>
</dbReference>
<dbReference type="CDD" id="cd05013">
    <property type="entry name" value="SIS_RpiR"/>
    <property type="match status" value="1"/>
</dbReference>